<name>A0A6A3CTA8_HIBSY</name>
<dbReference type="Gene3D" id="3.40.50.720">
    <property type="entry name" value="NAD(P)-binding Rossmann-like Domain"/>
    <property type="match status" value="1"/>
</dbReference>
<protein>
    <recommendedName>
        <fullName evidence="3">Glutamate/phenylalanine/leucine/valine/L-tryptophan dehydrogenase C-terminal domain-containing protein</fullName>
    </recommendedName>
</protein>
<evidence type="ECO:0000256" key="1">
    <source>
        <dbReference type="ARBA" id="ARBA00023002"/>
    </source>
</evidence>
<dbReference type="Proteomes" id="UP000436088">
    <property type="component" value="Unassembled WGS sequence"/>
</dbReference>
<keyword evidence="5" id="KW-1185">Reference proteome</keyword>
<accession>A0A6A3CTA8</accession>
<dbReference type="AlphaFoldDB" id="A0A6A3CTA8"/>
<dbReference type="EMBL" id="VEPZ02000134">
    <property type="protein sequence ID" value="KAE8732785.1"/>
    <property type="molecule type" value="Genomic_DNA"/>
</dbReference>
<organism evidence="4 5">
    <name type="scientific">Hibiscus syriacus</name>
    <name type="common">Rose of Sharon</name>
    <dbReference type="NCBI Taxonomy" id="106335"/>
    <lineage>
        <taxon>Eukaryota</taxon>
        <taxon>Viridiplantae</taxon>
        <taxon>Streptophyta</taxon>
        <taxon>Embryophyta</taxon>
        <taxon>Tracheophyta</taxon>
        <taxon>Spermatophyta</taxon>
        <taxon>Magnoliopsida</taxon>
        <taxon>eudicotyledons</taxon>
        <taxon>Gunneridae</taxon>
        <taxon>Pentapetalae</taxon>
        <taxon>rosids</taxon>
        <taxon>malvids</taxon>
        <taxon>Malvales</taxon>
        <taxon>Malvaceae</taxon>
        <taxon>Malvoideae</taxon>
        <taxon>Hibiscus</taxon>
    </lineage>
</organism>
<dbReference type="PANTHER" id="PTHR11606">
    <property type="entry name" value="GLUTAMATE DEHYDROGENASE"/>
    <property type="match status" value="1"/>
</dbReference>
<sequence length="115" mass="13187">MSMDEYSKFHGHSPVVVTGKPIVSAKDNFNAFTECLTTKPQPKDGTFSFHVIWQNIQGFMWDEEKVNKELNKYMTRAFHNIKNMCQKHDCSLRMGAFTLGVNRVALATTLRGWEA</sequence>
<dbReference type="Pfam" id="PF00208">
    <property type="entry name" value="ELFV_dehydrog"/>
    <property type="match status" value="1"/>
</dbReference>
<evidence type="ECO:0000313" key="4">
    <source>
        <dbReference type="EMBL" id="KAE8732785.1"/>
    </source>
</evidence>
<dbReference type="InterPro" id="IPR006096">
    <property type="entry name" value="Glu/Leu/Phe/Val/Trp_DH_C"/>
</dbReference>
<dbReference type="GO" id="GO:0004352">
    <property type="term" value="F:glutamate dehydrogenase (NAD+) activity"/>
    <property type="evidence" value="ECO:0007669"/>
    <property type="project" value="TreeGrafter"/>
</dbReference>
<evidence type="ECO:0000259" key="3">
    <source>
        <dbReference type="Pfam" id="PF00208"/>
    </source>
</evidence>
<dbReference type="PANTHER" id="PTHR11606:SF24">
    <property type="entry name" value="NAD-SPECIFIC GLUTAMATE DEHYDROGENASE"/>
    <property type="match status" value="1"/>
</dbReference>
<dbReference type="GO" id="GO:0006538">
    <property type="term" value="P:L-glutamate catabolic process"/>
    <property type="evidence" value="ECO:0007669"/>
    <property type="project" value="TreeGrafter"/>
</dbReference>
<dbReference type="InterPro" id="IPR036291">
    <property type="entry name" value="NAD(P)-bd_dom_sf"/>
</dbReference>
<keyword evidence="2" id="KW-0520">NAD</keyword>
<reference evidence="4" key="1">
    <citation type="submission" date="2019-09" db="EMBL/GenBank/DDBJ databases">
        <title>Draft genome information of white flower Hibiscus syriacus.</title>
        <authorList>
            <person name="Kim Y.-M."/>
        </authorList>
    </citation>
    <scope>NUCLEOTIDE SEQUENCE [LARGE SCALE GENOMIC DNA]</scope>
    <source>
        <strain evidence="4">YM2019G1</strain>
    </source>
</reference>
<keyword evidence="1" id="KW-0560">Oxidoreductase</keyword>
<feature type="domain" description="Glutamate/phenylalanine/leucine/valine/L-tryptophan dehydrogenase C-terminal" evidence="3">
    <location>
        <begin position="52"/>
        <end position="112"/>
    </location>
</feature>
<gene>
    <name evidence="4" type="ORF">F3Y22_tig00001731pilonHSYRG00042</name>
</gene>
<proteinExistence type="predicted"/>
<dbReference type="SUPFAM" id="SSF51735">
    <property type="entry name" value="NAD(P)-binding Rossmann-fold domains"/>
    <property type="match status" value="1"/>
</dbReference>
<comment type="caution">
    <text evidence="4">The sequence shown here is derived from an EMBL/GenBank/DDBJ whole genome shotgun (WGS) entry which is preliminary data.</text>
</comment>
<evidence type="ECO:0000313" key="5">
    <source>
        <dbReference type="Proteomes" id="UP000436088"/>
    </source>
</evidence>
<dbReference type="GO" id="GO:0005739">
    <property type="term" value="C:mitochondrion"/>
    <property type="evidence" value="ECO:0007669"/>
    <property type="project" value="TreeGrafter"/>
</dbReference>
<evidence type="ECO:0000256" key="2">
    <source>
        <dbReference type="ARBA" id="ARBA00023027"/>
    </source>
</evidence>